<comment type="caution">
    <text evidence="6">The sequence shown here is derived from an EMBL/GenBank/DDBJ whole genome shotgun (WGS) entry which is preliminary data.</text>
</comment>
<dbReference type="Proteomes" id="UP000709466">
    <property type="component" value="Unassembled WGS sequence"/>
</dbReference>
<evidence type="ECO:0000259" key="5">
    <source>
        <dbReference type="PROSITE" id="PS50977"/>
    </source>
</evidence>
<dbReference type="InterPro" id="IPR001647">
    <property type="entry name" value="HTH_TetR"/>
</dbReference>
<evidence type="ECO:0000256" key="4">
    <source>
        <dbReference type="PROSITE-ProRule" id="PRU00335"/>
    </source>
</evidence>
<dbReference type="Pfam" id="PF00440">
    <property type="entry name" value="TetR_N"/>
    <property type="match status" value="1"/>
</dbReference>
<evidence type="ECO:0000313" key="6">
    <source>
        <dbReference type="EMBL" id="NIY72500.1"/>
    </source>
</evidence>
<dbReference type="EMBL" id="JAATOP010000005">
    <property type="protein sequence ID" value="NIY72500.1"/>
    <property type="molecule type" value="Genomic_DNA"/>
</dbReference>
<dbReference type="InterPro" id="IPR009057">
    <property type="entry name" value="Homeodomain-like_sf"/>
</dbReference>
<proteinExistence type="predicted"/>
<evidence type="ECO:0000256" key="2">
    <source>
        <dbReference type="ARBA" id="ARBA00023125"/>
    </source>
</evidence>
<dbReference type="PANTHER" id="PTHR30055">
    <property type="entry name" value="HTH-TYPE TRANSCRIPTIONAL REGULATOR RUTR"/>
    <property type="match status" value="1"/>
</dbReference>
<evidence type="ECO:0000313" key="7">
    <source>
        <dbReference type="Proteomes" id="UP000709466"/>
    </source>
</evidence>
<dbReference type="Gene3D" id="1.10.357.10">
    <property type="entry name" value="Tetracycline Repressor, domain 2"/>
    <property type="match status" value="1"/>
</dbReference>
<keyword evidence="7" id="KW-1185">Reference proteome</keyword>
<keyword evidence="1" id="KW-0805">Transcription regulation</keyword>
<dbReference type="RefSeq" id="WP_217703041.1">
    <property type="nucleotide sequence ID" value="NZ_JAATOP010000005.1"/>
</dbReference>
<organism evidence="6 7">
    <name type="scientific">Marivivens donghaensis</name>
    <dbReference type="NCBI Taxonomy" id="1699413"/>
    <lineage>
        <taxon>Bacteria</taxon>
        <taxon>Pseudomonadati</taxon>
        <taxon>Pseudomonadota</taxon>
        <taxon>Alphaproteobacteria</taxon>
        <taxon>Rhodobacterales</taxon>
        <taxon>Paracoccaceae</taxon>
        <taxon>Marivivens group</taxon>
        <taxon>Marivivens</taxon>
    </lineage>
</organism>
<keyword evidence="2 4" id="KW-0238">DNA-binding</keyword>
<feature type="DNA-binding region" description="H-T-H motif" evidence="4">
    <location>
        <begin position="41"/>
        <end position="60"/>
    </location>
</feature>
<dbReference type="PROSITE" id="PS50977">
    <property type="entry name" value="HTH_TETR_2"/>
    <property type="match status" value="1"/>
</dbReference>
<dbReference type="PRINTS" id="PR00455">
    <property type="entry name" value="HTHTETR"/>
</dbReference>
<dbReference type="PANTHER" id="PTHR30055:SF234">
    <property type="entry name" value="HTH-TYPE TRANSCRIPTIONAL REGULATOR BETI"/>
    <property type="match status" value="1"/>
</dbReference>
<reference evidence="6 7" key="1">
    <citation type="submission" date="2020-03" db="EMBL/GenBank/DDBJ databases">
        <title>Bacterial isolates of synthetic phycosphere.</title>
        <authorList>
            <person name="Fu H."/>
            <person name="Moran M.A."/>
        </authorList>
    </citation>
    <scope>NUCLEOTIDE SEQUENCE [LARGE SCALE GENOMIC DNA]</scope>
    <source>
        <strain evidence="6 7">HF1</strain>
    </source>
</reference>
<evidence type="ECO:0000256" key="1">
    <source>
        <dbReference type="ARBA" id="ARBA00023015"/>
    </source>
</evidence>
<protein>
    <submittedName>
        <fullName evidence="6">TetR/AcrR family transcriptional regulator</fullName>
    </submittedName>
</protein>
<feature type="domain" description="HTH tetR-type" evidence="5">
    <location>
        <begin position="18"/>
        <end position="78"/>
    </location>
</feature>
<name>A0ABX0VWQ9_9RHOB</name>
<dbReference type="SUPFAM" id="SSF46689">
    <property type="entry name" value="Homeodomain-like"/>
    <property type="match status" value="1"/>
</dbReference>
<evidence type="ECO:0000256" key="3">
    <source>
        <dbReference type="ARBA" id="ARBA00023163"/>
    </source>
</evidence>
<dbReference type="InterPro" id="IPR050109">
    <property type="entry name" value="HTH-type_TetR-like_transc_reg"/>
</dbReference>
<gene>
    <name evidence="6" type="ORF">HCZ30_08630</name>
</gene>
<sequence length="206" mass="22545">MNAKCQLVGMDTISLKSDPRVQAIMDAAIVAFSQYGYRRTSMEDIAKGAGMSRAALYLHYRNKEDIFRSLTVLYLAHGAEALERELTPARDPSEAILAVFEAAGGPAIELMLSTTHGQELLEAKSSVAAAEIAEWAALLRTKVAAWLTKEAGANRISLRETDNSAEDMALLIQRLWFGIKEQVDNFDAYQASIRQIAGLLGRGLKV</sequence>
<accession>A0ABX0VWQ9</accession>
<keyword evidence="3" id="KW-0804">Transcription</keyword>